<protein>
    <submittedName>
        <fullName evidence="2">Uncharacterized protein</fullName>
    </submittedName>
</protein>
<accession>A0A1G2A969</accession>
<comment type="caution">
    <text evidence="2">The sequence shown here is derived from an EMBL/GenBank/DDBJ whole genome shotgun (WGS) entry which is preliminary data.</text>
</comment>
<evidence type="ECO:0000256" key="1">
    <source>
        <dbReference type="SAM" id="MobiDB-lite"/>
    </source>
</evidence>
<evidence type="ECO:0000313" key="3">
    <source>
        <dbReference type="Proteomes" id="UP000178315"/>
    </source>
</evidence>
<name>A0A1G2A969_9BACT</name>
<dbReference type="AlphaFoldDB" id="A0A1G2A969"/>
<dbReference type="Proteomes" id="UP000178315">
    <property type="component" value="Unassembled WGS sequence"/>
</dbReference>
<sequence length="76" mass="8628">MEKNFKIKNPVESGENSPEFVDEETSFDQVWPFDVDERTIGETGRITSPSRGTYKYGLKIDAKTSADKQPVKNNTE</sequence>
<gene>
    <name evidence="2" type="ORF">A3H61_05350</name>
</gene>
<evidence type="ECO:0000313" key="2">
    <source>
        <dbReference type="EMBL" id="OGY73189.1"/>
    </source>
</evidence>
<organism evidence="2 3">
    <name type="scientific">Candidatus Jacksonbacteria bacterium RIFCSPLOWO2_02_FULL_44_20</name>
    <dbReference type="NCBI Taxonomy" id="1798460"/>
    <lineage>
        <taxon>Bacteria</taxon>
        <taxon>Candidatus Jacksoniibacteriota</taxon>
    </lineage>
</organism>
<feature type="region of interest" description="Disordered" evidence="1">
    <location>
        <begin position="1"/>
        <end position="27"/>
    </location>
</feature>
<dbReference type="EMBL" id="MHJU01000016">
    <property type="protein sequence ID" value="OGY73189.1"/>
    <property type="molecule type" value="Genomic_DNA"/>
</dbReference>
<reference evidence="2 3" key="1">
    <citation type="journal article" date="2016" name="Nat. Commun.">
        <title>Thousands of microbial genomes shed light on interconnected biogeochemical processes in an aquifer system.</title>
        <authorList>
            <person name="Anantharaman K."/>
            <person name="Brown C.T."/>
            <person name="Hug L.A."/>
            <person name="Sharon I."/>
            <person name="Castelle C.J."/>
            <person name="Probst A.J."/>
            <person name="Thomas B.C."/>
            <person name="Singh A."/>
            <person name="Wilkins M.J."/>
            <person name="Karaoz U."/>
            <person name="Brodie E.L."/>
            <person name="Williams K.H."/>
            <person name="Hubbard S.S."/>
            <person name="Banfield J.F."/>
        </authorList>
    </citation>
    <scope>NUCLEOTIDE SEQUENCE [LARGE SCALE GENOMIC DNA]</scope>
</reference>
<proteinExistence type="predicted"/>